<dbReference type="PATRIC" id="fig|329854.7.peg.413"/>
<dbReference type="Proteomes" id="UP000070319">
    <property type="component" value="Unassembled WGS sequence"/>
</dbReference>
<dbReference type="InterPro" id="IPR021295">
    <property type="entry name" value="DUF2867"/>
</dbReference>
<evidence type="ECO:0008006" key="3">
    <source>
        <dbReference type="Google" id="ProtNLM"/>
    </source>
</evidence>
<reference evidence="1 2" key="1">
    <citation type="submission" date="2016-02" db="EMBL/GenBank/DDBJ databases">
        <authorList>
            <person name="Wen L."/>
            <person name="He K."/>
            <person name="Yang H."/>
        </authorList>
    </citation>
    <scope>NUCLEOTIDE SEQUENCE [LARGE SCALE GENOMIC DNA]</scope>
    <source>
        <strain evidence="1 2">KLE1704</strain>
    </source>
</reference>
<name>A0A139LU21_9BACE</name>
<protein>
    <recommendedName>
        <fullName evidence="3">DUF2867 domain-containing protein</fullName>
    </recommendedName>
</protein>
<evidence type="ECO:0000313" key="2">
    <source>
        <dbReference type="Proteomes" id="UP000070319"/>
    </source>
</evidence>
<dbReference type="RefSeq" id="WP_061433791.1">
    <property type="nucleotide sequence ID" value="NZ_JAQEXF010000010.1"/>
</dbReference>
<organism evidence="1">
    <name type="scientific">Bacteroides intestinalis</name>
    <dbReference type="NCBI Taxonomy" id="329854"/>
    <lineage>
        <taxon>Bacteria</taxon>
        <taxon>Pseudomonadati</taxon>
        <taxon>Bacteroidota</taxon>
        <taxon>Bacteroidia</taxon>
        <taxon>Bacteroidales</taxon>
        <taxon>Bacteroidaceae</taxon>
        <taxon>Bacteroides</taxon>
    </lineage>
</organism>
<proteinExistence type="predicted"/>
<gene>
    <name evidence="1" type="ORF">HMPREF2531_00411</name>
</gene>
<sequence length="140" mass="16296">MERLIDKYLPADYHDTFIVKAQKPAEQVIPKELIKKIFNHSPAWLNFLMKVRNILVKPLGLETGKVLKTEDCIIEDTENEAIMRKDDKHLLFYVSIAKIGNDLIDITTVVQYHNALGKAYFFFIKPFHKMIVPRVAKELI</sequence>
<accession>A0A139LU21</accession>
<dbReference type="AlphaFoldDB" id="A0A139LU21"/>
<comment type="caution">
    <text evidence="1">The sequence shown here is derived from an EMBL/GenBank/DDBJ whole genome shotgun (WGS) entry which is preliminary data.</text>
</comment>
<evidence type="ECO:0000313" key="1">
    <source>
        <dbReference type="EMBL" id="KXT54930.1"/>
    </source>
</evidence>
<dbReference type="EMBL" id="LTDF01000034">
    <property type="protein sequence ID" value="KXT54930.1"/>
    <property type="molecule type" value="Genomic_DNA"/>
</dbReference>
<dbReference type="Pfam" id="PF11066">
    <property type="entry name" value="DUF2867"/>
    <property type="match status" value="1"/>
</dbReference>